<feature type="domain" description="Zinc finger Ogr/Delta-type" evidence="1">
    <location>
        <begin position="4"/>
        <end position="46"/>
    </location>
</feature>
<reference evidence="3" key="1">
    <citation type="journal article" date="2019" name="Int. J. Syst. Evol. Microbiol.">
        <title>The Global Catalogue of Microorganisms (GCM) 10K type strain sequencing project: providing services to taxonomists for standard genome sequencing and annotation.</title>
        <authorList>
            <consortium name="The Broad Institute Genomics Platform"/>
            <consortium name="The Broad Institute Genome Sequencing Center for Infectious Disease"/>
            <person name="Wu L."/>
            <person name="Ma J."/>
        </authorList>
    </citation>
    <scope>NUCLEOTIDE SEQUENCE [LARGE SCALE GENOMIC DNA]</scope>
    <source>
        <strain evidence="3">JCM 17201</strain>
    </source>
</reference>
<organism evidence="2 3">
    <name type="scientific">Gibbsiella dentisursi</name>
    <dbReference type="NCBI Taxonomy" id="796890"/>
    <lineage>
        <taxon>Bacteria</taxon>
        <taxon>Pseudomonadati</taxon>
        <taxon>Pseudomonadota</taxon>
        <taxon>Gammaproteobacteria</taxon>
        <taxon>Enterobacterales</taxon>
        <taxon>Yersiniaceae</taxon>
        <taxon>Gibbsiella</taxon>
    </lineage>
</organism>
<evidence type="ECO:0000313" key="2">
    <source>
        <dbReference type="EMBL" id="GAA3911868.1"/>
    </source>
</evidence>
<evidence type="ECO:0000259" key="1">
    <source>
        <dbReference type="Pfam" id="PF04606"/>
    </source>
</evidence>
<name>A0ABP7M4G1_9GAMM</name>
<accession>A0ABP7M4G1</accession>
<dbReference type="EMBL" id="BAABDG010000010">
    <property type="protein sequence ID" value="GAA3911868.1"/>
    <property type="molecule type" value="Genomic_DNA"/>
</dbReference>
<comment type="caution">
    <text evidence="2">The sequence shown here is derived from an EMBL/GenBank/DDBJ whole genome shotgun (WGS) entry which is preliminary data.</text>
</comment>
<proteinExistence type="predicted"/>
<gene>
    <name evidence="2" type="ORF">GCM10022405_41350</name>
</gene>
<dbReference type="RefSeq" id="WP_346082768.1">
    <property type="nucleotide sequence ID" value="NZ_BAABDG010000010.1"/>
</dbReference>
<evidence type="ECO:0000313" key="3">
    <source>
        <dbReference type="Proteomes" id="UP001499994"/>
    </source>
</evidence>
<dbReference type="InterPro" id="IPR007684">
    <property type="entry name" value="Znf_Ogr/Delta"/>
</dbReference>
<protein>
    <submittedName>
        <fullName evidence="2">Ogr/Delta-like zinc finger family protein</fullName>
    </submittedName>
</protein>
<keyword evidence="3" id="KW-1185">Reference proteome</keyword>
<dbReference type="Proteomes" id="UP001499994">
    <property type="component" value="Unassembled WGS sequence"/>
</dbReference>
<dbReference type="Pfam" id="PF04606">
    <property type="entry name" value="Ogr_Delta"/>
    <property type="match status" value="1"/>
</dbReference>
<sequence length="80" mass="8973">MAMKCPLCKATARTRCSLELSDTVRKSYHQCQNLHCGYAFITMTEVVGGLNQTRPVLKEAIPANLLPQSNYGDRQMQLEV</sequence>